<evidence type="ECO:0000313" key="2">
    <source>
        <dbReference type="EMBL" id="MCM2532172.1"/>
    </source>
</evidence>
<keyword evidence="3" id="KW-1185">Reference proteome</keyword>
<name>A0ABT0W779_9BACI</name>
<reference evidence="2 3" key="1">
    <citation type="submission" date="2022-06" db="EMBL/GenBank/DDBJ databases">
        <authorList>
            <person name="Jeon C.O."/>
        </authorList>
    </citation>
    <scope>NUCLEOTIDE SEQUENCE [LARGE SCALE GENOMIC DNA]</scope>
    <source>
        <strain evidence="2 3">KCTC 13943</strain>
    </source>
</reference>
<keyword evidence="1" id="KW-1133">Transmembrane helix</keyword>
<dbReference type="EMBL" id="JAMQCR010000001">
    <property type="protein sequence ID" value="MCM2532172.1"/>
    <property type="molecule type" value="Genomic_DNA"/>
</dbReference>
<keyword evidence="1" id="KW-0472">Membrane</keyword>
<sequence>MNLQVSGFDYVELNETANAYTTISIYDLLPKFPPSNFCQWFVTVNISLRPTPFIFTTAFFFFVYFFPTRA</sequence>
<evidence type="ECO:0000313" key="3">
    <source>
        <dbReference type="Proteomes" id="UP001523262"/>
    </source>
</evidence>
<gene>
    <name evidence="2" type="ORF">NDK43_06890</name>
</gene>
<protein>
    <submittedName>
        <fullName evidence="2">Uncharacterized protein</fullName>
    </submittedName>
</protein>
<evidence type="ECO:0000256" key="1">
    <source>
        <dbReference type="SAM" id="Phobius"/>
    </source>
</evidence>
<feature type="transmembrane region" description="Helical" evidence="1">
    <location>
        <begin position="50"/>
        <end position="67"/>
    </location>
</feature>
<keyword evidence="1" id="KW-0812">Transmembrane</keyword>
<proteinExistence type="predicted"/>
<organism evidence="2 3">
    <name type="scientific">Neobacillus pocheonensis</name>
    <dbReference type="NCBI Taxonomy" id="363869"/>
    <lineage>
        <taxon>Bacteria</taxon>
        <taxon>Bacillati</taxon>
        <taxon>Bacillota</taxon>
        <taxon>Bacilli</taxon>
        <taxon>Bacillales</taxon>
        <taxon>Bacillaceae</taxon>
        <taxon>Neobacillus</taxon>
    </lineage>
</organism>
<comment type="caution">
    <text evidence="2">The sequence shown here is derived from an EMBL/GenBank/DDBJ whole genome shotgun (WGS) entry which is preliminary data.</text>
</comment>
<dbReference type="Proteomes" id="UP001523262">
    <property type="component" value="Unassembled WGS sequence"/>
</dbReference>
<accession>A0ABT0W779</accession>